<dbReference type="InterPro" id="IPR032710">
    <property type="entry name" value="NTF2-like_dom_sf"/>
</dbReference>
<dbReference type="InterPro" id="IPR000391">
    <property type="entry name" value="Rng_hydr_dOase-bsu"/>
</dbReference>
<sequence length="158" mass="18032">MSAPDLIHHENLLLDERRYEEWLLLFAPESRYWAPYRWDAPEPLNEVNLVYDDLPRLAERVSRLTGGDLHAQDPASQTVRMLGQPAKPVADGWAPAAPFDEVVTAPFRLTEYRSERFTEYTGRYTYWLTGAAGTWRIAAKKVQLLGSEGPLGNLTFLL</sequence>
<dbReference type="GO" id="GO:0019380">
    <property type="term" value="P:3-phenylpropionate catabolic process"/>
    <property type="evidence" value="ECO:0007669"/>
    <property type="project" value="TreeGrafter"/>
</dbReference>
<keyword evidence="4" id="KW-1185">Reference proteome</keyword>
<evidence type="ECO:0000313" key="4">
    <source>
        <dbReference type="Proteomes" id="UP000565715"/>
    </source>
</evidence>
<dbReference type="EMBL" id="JAAXOO010000001">
    <property type="protein sequence ID" value="NKY32461.1"/>
    <property type="molecule type" value="Genomic_DNA"/>
</dbReference>
<reference evidence="3 4" key="1">
    <citation type="submission" date="2020-04" db="EMBL/GenBank/DDBJ databases">
        <title>MicrobeNet Type strains.</title>
        <authorList>
            <person name="Nicholson A.C."/>
        </authorList>
    </citation>
    <scope>NUCLEOTIDE SEQUENCE [LARGE SCALE GENOMIC DNA]</scope>
    <source>
        <strain evidence="3 4">DSM 45078</strain>
    </source>
</reference>
<evidence type="ECO:0000313" key="3">
    <source>
        <dbReference type="EMBL" id="NKY32461.1"/>
    </source>
</evidence>
<dbReference type="Gene3D" id="3.10.450.50">
    <property type="match status" value="1"/>
</dbReference>
<evidence type="ECO:0000256" key="2">
    <source>
        <dbReference type="ARBA" id="ARBA00023002"/>
    </source>
</evidence>
<accession>A0A846X8B3</accession>
<organism evidence="3 4">
    <name type="scientific">Nocardia speluncae</name>
    <dbReference type="NCBI Taxonomy" id="419477"/>
    <lineage>
        <taxon>Bacteria</taxon>
        <taxon>Bacillati</taxon>
        <taxon>Actinomycetota</taxon>
        <taxon>Actinomycetes</taxon>
        <taxon>Mycobacteriales</taxon>
        <taxon>Nocardiaceae</taxon>
        <taxon>Nocardia</taxon>
    </lineage>
</organism>
<dbReference type="PANTHER" id="PTHR41534">
    <property type="entry name" value="BLR3401 PROTEIN"/>
    <property type="match status" value="1"/>
</dbReference>
<dbReference type="Proteomes" id="UP000565715">
    <property type="component" value="Unassembled WGS sequence"/>
</dbReference>
<protein>
    <recommendedName>
        <fullName evidence="5">3-phenylpropionate/cinnamic acid dioxygenase small subunit</fullName>
    </recommendedName>
</protein>
<comment type="similarity">
    <text evidence="1">Belongs to the bacterial ring-hydroxylating dioxygenase beta subunit family.</text>
</comment>
<proteinExistence type="inferred from homology"/>
<keyword evidence="2" id="KW-0560">Oxidoreductase</keyword>
<dbReference type="RefSeq" id="WP_168443395.1">
    <property type="nucleotide sequence ID" value="NZ_JAAXOO010000001.1"/>
</dbReference>
<dbReference type="SUPFAM" id="SSF54427">
    <property type="entry name" value="NTF2-like"/>
    <property type="match status" value="1"/>
</dbReference>
<dbReference type="Pfam" id="PF00866">
    <property type="entry name" value="Ring_hydroxyl_B"/>
    <property type="match status" value="1"/>
</dbReference>
<dbReference type="PANTHER" id="PTHR41534:SF1">
    <property type="entry name" value="BLR3401 PROTEIN"/>
    <property type="match status" value="1"/>
</dbReference>
<comment type="caution">
    <text evidence="3">The sequence shown here is derived from an EMBL/GenBank/DDBJ whole genome shotgun (WGS) entry which is preliminary data.</text>
</comment>
<gene>
    <name evidence="3" type="ORF">HGA13_05140</name>
</gene>
<evidence type="ECO:0000256" key="1">
    <source>
        <dbReference type="ARBA" id="ARBA00009570"/>
    </source>
</evidence>
<evidence type="ECO:0008006" key="5">
    <source>
        <dbReference type="Google" id="ProtNLM"/>
    </source>
</evidence>
<dbReference type="AlphaFoldDB" id="A0A846X8B3"/>
<name>A0A846X8B3_9NOCA</name>
<dbReference type="GO" id="GO:0016491">
    <property type="term" value="F:oxidoreductase activity"/>
    <property type="evidence" value="ECO:0007669"/>
    <property type="project" value="UniProtKB-KW"/>
</dbReference>